<evidence type="ECO:0000256" key="4">
    <source>
        <dbReference type="SAM" id="MobiDB-lite"/>
    </source>
</evidence>
<dbReference type="PANTHER" id="PTHR13292:SF0">
    <property type="entry name" value="AUTOPHAGY-RELATED PROTEIN 101"/>
    <property type="match status" value="1"/>
</dbReference>
<dbReference type="GO" id="GO:0019901">
    <property type="term" value="F:protein kinase binding"/>
    <property type="evidence" value="ECO:0007669"/>
    <property type="project" value="TreeGrafter"/>
</dbReference>
<dbReference type="EMBL" id="JAODAN010000009">
    <property type="protein sequence ID" value="KAK1922062.1"/>
    <property type="molecule type" value="Genomic_DNA"/>
</dbReference>
<organism evidence="5 6">
    <name type="scientific">Papiliotrema laurentii</name>
    <name type="common">Cryptococcus laurentii</name>
    <dbReference type="NCBI Taxonomy" id="5418"/>
    <lineage>
        <taxon>Eukaryota</taxon>
        <taxon>Fungi</taxon>
        <taxon>Dikarya</taxon>
        <taxon>Basidiomycota</taxon>
        <taxon>Agaricomycotina</taxon>
        <taxon>Tremellomycetes</taxon>
        <taxon>Tremellales</taxon>
        <taxon>Rhynchogastremaceae</taxon>
        <taxon>Papiliotrema</taxon>
    </lineage>
</organism>
<evidence type="ECO:0000256" key="1">
    <source>
        <dbReference type="ARBA" id="ARBA00007130"/>
    </source>
</evidence>
<evidence type="ECO:0000256" key="3">
    <source>
        <dbReference type="ARBA" id="ARBA00023006"/>
    </source>
</evidence>
<dbReference type="PANTHER" id="PTHR13292">
    <property type="entry name" value="AUTOPHAGY-RELATED PROTEIN 101"/>
    <property type="match status" value="1"/>
</dbReference>
<comment type="caution">
    <text evidence="5">The sequence shown here is derived from an EMBL/GenBank/DDBJ whole genome shotgun (WGS) entry which is preliminary data.</text>
</comment>
<keyword evidence="6" id="KW-1185">Reference proteome</keyword>
<dbReference type="GO" id="GO:1990316">
    <property type="term" value="C:Atg1/ULK1 kinase complex"/>
    <property type="evidence" value="ECO:0007669"/>
    <property type="project" value="TreeGrafter"/>
</dbReference>
<sequence>MDTLNHLRLTVHPAQVQPTLRAILHAIFFHRLLDNLEPETIEIADTHIASINSPALDKEVNARIEEFCREYVDKGASTGELAVVFLQRKPRKGWFAITEELIPWEEHLVTLNFPPVRYGAATPPNPLPMALLQLLTFCANNKSNVPPLSGTDGTSSVSHQIIIAPPSHAEIFSPSPPLDPSRLTSPPPLPSTTTTPATALARDLTMPPGSAVNEAMEARERDPSRDGRRASSPASTDRGGAFGYFEQAKDGLRAVGARAGAVAGWTGRGAGRP</sequence>
<protein>
    <recommendedName>
        <fullName evidence="2">Autophagy-related protein 101</fullName>
    </recommendedName>
</protein>
<keyword evidence="3" id="KW-0072">Autophagy</keyword>
<evidence type="ECO:0000256" key="2">
    <source>
        <dbReference type="ARBA" id="ARBA00018874"/>
    </source>
</evidence>
<comment type="similarity">
    <text evidence="1">Belongs to the ATG101 family.</text>
</comment>
<name>A0AAD9FQA1_PAPLA</name>
<feature type="compositionally biased region" description="Pro residues" evidence="4">
    <location>
        <begin position="174"/>
        <end position="190"/>
    </location>
</feature>
<gene>
    <name evidence="5" type="ORF">DB88DRAFT_497001</name>
</gene>
<feature type="compositionally biased region" description="Basic and acidic residues" evidence="4">
    <location>
        <begin position="216"/>
        <end position="229"/>
    </location>
</feature>
<feature type="region of interest" description="Disordered" evidence="4">
    <location>
        <begin position="168"/>
        <end position="243"/>
    </location>
</feature>
<dbReference type="InterPro" id="IPR012445">
    <property type="entry name" value="ATG101"/>
</dbReference>
<feature type="compositionally biased region" description="Low complexity" evidence="4">
    <location>
        <begin position="191"/>
        <end position="205"/>
    </location>
</feature>
<evidence type="ECO:0000313" key="6">
    <source>
        <dbReference type="Proteomes" id="UP001182556"/>
    </source>
</evidence>
<reference evidence="5" key="1">
    <citation type="submission" date="2023-02" db="EMBL/GenBank/DDBJ databases">
        <title>Identification and recombinant expression of a fungal hydrolase from Papiliotrema laurentii that hydrolyzes apple cutin and clears colloidal polyester polyurethane.</title>
        <authorList>
            <consortium name="DOE Joint Genome Institute"/>
            <person name="Roman V.A."/>
            <person name="Bojanowski C."/>
            <person name="Crable B.R."/>
            <person name="Wagner D.N."/>
            <person name="Hung C.S."/>
            <person name="Nadeau L.J."/>
            <person name="Schratz L."/>
            <person name="Haridas S."/>
            <person name="Pangilinan J."/>
            <person name="Lipzen A."/>
            <person name="Na H."/>
            <person name="Yan M."/>
            <person name="Ng V."/>
            <person name="Grigoriev I.V."/>
            <person name="Spatafora J.W."/>
            <person name="Barlow D."/>
            <person name="Biffinger J."/>
            <person name="Kelley-Loughnane N."/>
            <person name="Varaljay V.A."/>
            <person name="Crookes-Goodson W.J."/>
        </authorList>
    </citation>
    <scope>NUCLEOTIDE SEQUENCE</scope>
    <source>
        <strain evidence="5">5307AH</strain>
    </source>
</reference>
<dbReference type="Pfam" id="PF07855">
    <property type="entry name" value="ATG101"/>
    <property type="match status" value="1"/>
</dbReference>
<dbReference type="GO" id="GO:0000045">
    <property type="term" value="P:autophagosome assembly"/>
    <property type="evidence" value="ECO:0007669"/>
    <property type="project" value="TreeGrafter"/>
</dbReference>
<dbReference type="AlphaFoldDB" id="A0AAD9FQA1"/>
<dbReference type="Proteomes" id="UP001182556">
    <property type="component" value="Unassembled WGS sequence"/>
</dbReference>
<accession>A0AAD9FQA1</accession>
<evidence type="ECO:0000313" key="5">
    <source>
        <dbReference type="EMBL" id="KAK1922062.1"/>
    </source>
</evidence>
<dbReference type="GO" id="GO:0000407">
    <property type="term" value="C:phagophore assembly site"/>
    <property type="evidence" value="ECO:0007669"/>
    <property type="project" value="TreeGrafter"/>
</dbReference>
<proteinExistence type="inferred from homology"/>